<comment type="caution">
    <text evidence="4">The sequence shown here is derived from an EMBL/GenBank/DDBJ whole genome shotgun (WGS) entry which is preliminary data.</text>
</comment>
<evidence type="ECO:0000313" key="4">
    <source>
        <dbReference type="EMBL" id="KAJ3052612.1"/>
    </source>
</evidence>
<dbReference type="GO" id="GO:0005762">
    <property type="term" value="C:mitochondrial large ribosomal subunit"/>
    <property type="evidence" value="ECO:0007669"/>
    <property type="project" value="TreeGrafter"/>
</dbReference>
<organism evidence="4 5">
    <name type="scientific">Rhizophlyctis rosea</name>
    <dbReference type="NCBI Taxonomy" id="64517"/>
    <lineage>
        <taxon>Eukaryota</taxon>
        <taxon>Fungi</taxon>
        <taxon>Fungi incertae sedis</taxon>
        <taxon>Chytridiomycota</taxon>
        <taxon>Chytridiomycota incertae sedis</taxon>
        <taxon>Chytridiomycetes</taxon>
        <taxon>Rhizophlyctidales</taxon>
        <taxon>Rhizophlyctidaceae</taxon>
        <taxon>Rhizophlyctis</taxon>
    </lineage>
</organism>
<dbReference type="AlphaFoldDB" id="A0AAD5SD46"/>
<protein>
    <submittedName>
        <fullName evidence="4">39S ribosomal protein L24, mitochondrial</fullName>
    </submittedName>
</protein>
<dbReference type="GO" id="GO:0003735">
    <property type="term" value="F:structural constituent of ribosome"/>
    <property type="evidence" value="ECO:0007669"/>
    <property type="project" value="InterPro"/>
</dbReference>
<sequence length="245" mass="28745">MPNHQHKVWKLARAVQSNGPLAHPLRQGSLPPQFYPIRNQIPTLMHGLTITFGHIWNSRDEIVAKRAYKPNVQYVPLWSRALNMSVITRVSTYALREIERVGGLDEYLCSVKEDFITDGNARMYRRKVLEALAGEKRVKEVVEKREKQLGHKLLRFPKQNQEGRLGSLTEEMVGLLRKNYGDEYIQKLEVYHNRLLPGQVEQKLALVTKKEKLSRPYVRKMVMPTWKTGFKNQLQRRGFKRKRFI</sequence>
<comment type="similarity">
    <text evidence="1">Belongs to the bacterial ribosomal protein bL28 family.</text>
</comment>
<dbReference type="EMBL" id="JADGJD010000280">
    <property type="protein sequence ID" value="KAJ3052612.1"/>
    <property type="molecule type" value="Genomic_DNA"/>
</dbReference>
<evidence type="ECO:0000256" key="2">
    <source>
        <dbReference type="ARBA" id="ARBA00022980"/>
    </source>
</evidence>
<dbReference type="Pfam" id="PF00830">
    <property type="entry name" value="Ribosomal_L28"/>
    <property type="match status" value="1"/>
</dbReference>
<dbReference type="PANTHER" id="PTHR13528:SF2">
    <property type="entry name" value="LARGE RIBOSOMAL SUBUNIT PROTEIN BL28M"/>
    <property type="match status" value="1"/>
</dbReference>
<proteinExistence type="inferred from homology"/>
<dbReference type="InterPro" id="IPR026569">
    <property type="entry name" value="Ribosomal_bL28"/>
</dbReference>
<dbReference type="InterPro" id="IPR037147">
    <property type="entry name" value="Ribosomal_bL28_sf"/>
</dbReference>
<dbReference type="PANTHER" id="PTHR13528">
    <property type="entry name" value="39S RIBOSOMAL PROTEIN L28, MITOCHONDRIAL"/>
    <property type="match status" value="1"/>
</dbReference>
<evidence type="ECO:0000256" key="3">
    <source>
        <dbReference type="ARBA" id="ARBA00023274"/>
    </source>
</evidence>
<dbReference type="Proteomes" id="UP001212841">
    <property type="component" value="Unassembled WGS sequence"/>
</dbReference>
<name>A0AAD5SD46_9FUNG</name>
<evidence type="ECO:0000313" key="5">
    <source>
        <dbReference type="Proteomes" id="UP001212841"/>
    </source>
</evidence>
<keyword evidence="2 4" id="KW-0689">Ribosomal protein</keyword>
<dbReference type="Gene3D" id="2.30.170.40">
    <property type="entry name" value="Ribosomal protein L28/L24"/>
    <property type="match status" value="1"/>
</dbReference>
<evidence type="ECO:0000256" key="1">
    <source>
        <dbReference type="ARBA" id="ARBA00008760"/>
    </source>
</evidence>
<keyword evidence="5" id="KW-1185">Reference proteome</keyword>
<dbReference type="SUPFAM" id="SSF143800">
    <property type="entry name" value="L28p-like"/>
    <property type="match status" value="1"/>
</dbReference>
<gene>
    <name evidence="4" type="primary">MRPL24</name>
    <name evidence="4" type="ORF">HK097_005978</name>
</gene>
<reference evidence="4" key="1">
    <citation type="submission" date="2020-05" db="EMBL/GenBank/DDBJ databases">
        <title>Phylogenomic resolution of chytrid fungi.</title>
        <authorList>
            <person name="Stajich J.E."/>
            <person name="Amses K."/>
            <person name="Simmons R."/>
            <person name="Seto K."/>
            <person name="Myers J."/>
            <person name="Bonds A."/>
            <person name="Quandt C.A."/>
            <person name="Barry K."/>
            <person name="Liu P."/>
            <person name="Grigoriev I."/>
            <person name="Longcore J.E."/>
            <person name="James T.Y."/>
        </authorList>
    </citation>
    <scope>NUCLEOTIDE SEQUENCE</scope>
    <source>
        <strain evidence="4">JEL0318</strain>
    </source>
</reference>
<accession>A0AAD5SD46</accession>
<dbReference type="InterPro" id="IPR034704">
    <property type="entry name" value="Ribosomal_bL28/bL31-like_sf"/>
</dbReference>
<keyword evidence="3" id="KW-0687">Ribonucleoprotein</keyword>